<dbReference type="Pfam" id="PF00246">
    <property type="entry name" value="Peptidase_M14"/>
    <property type="match status" value="1"/>
</dbReference>
<keyword evidence="7" id="KW-0378">Hydrolase</keyword>
<keyword evidence="9" id="KW-0482">Metalloprotease</keyword>
<dbReference type="PANTHER" id="PTHR11705:SF143">
    <property type="entry name" value="SLL0236 PROTEIN"/>
    <property type="match status" value="1"/>
</dbReference>
<proteinExistence type="inferred from homology"/>
<dbReference type="GO" id="GO:0004181">
    <property type="term" value="F:metallocarboxypeptidase activity"/>
    <property type="evidence" value="ECO:0007669"/>
    <property type="project" value="InterPro"/>
</dbReference>
<keyword evidence="4" id="KW-0645">Protease</keyword>
<protein>
    <recommendedName>
        <fullName evidence="11">Peptidase M14 domain-containing protein</fullName>
    </recommendedName>
</protein>
<keyword evidence="8" id="KW-0862">Zinc</keyword>
<gene>
    <name evidence="12" type="ORF">SDRG_03015</name>
</gene>
<reference evidence="12 13" key="1">
    <citation type="submission" date="2012-04" db="EMBL/GenBank/DDBJ databases">
        <title>The Genome Sequence of Saprolegnia declina VS20.</title>
        <authorList>
            <consortium name="The Broad Institute Genome Sequencing Platform"/>
            <person name="Russ C."/>
            <person name="Nusbaum C."/>
            <person name="Tyler B."/>
            <person name="van West P."/>
            <person name="Dieguez-Uribeondo J."/>
            <person name="de Bruijn I."/>
            <person name="Tripathy S."/>
            <person name="Jiang R."/>
            <person name="Young S.K."/>
            <person name="Zeng Q."/>
            <person name="Gargeya S."/>
            <person name="Fitzgerald M."/>
            <person name="Haas B."/>
            <person name="Abouelleil A."/>
            <person name="Alvarado L."/>
            <person name="Arachchi H.M."/>
            <person name="Berlin A."/>
            <person name="Chapman S.B."/>
            <person name="Goldberg J."/>
            <person name="Griggs A."/>
            <person name="Gujja S."/>
            <person name="Hansen M."/>
            <person name="Howarth C."/>
            <person name="Imamovic A."/>
            <person name="Larimer J."/>
            <person name="McCowen C."/>
            <person name="Montmayeur A."/>
            <person name="Murphy C."/>
            <person name="Neiman D."/>
            <person name="Pearson M."/>
            <person name="Priest M."/>
            <person name="Roberts A."/>
            <person name="Saif S."/>
            <person name="Shea T."/>
            <person name="Sisk P."/>
            <person name="Sykes S."/>
            <person name="Wortman J."/>
            <person name="Nusbaum C."/>
            <person name="Birren B."/>
        </authorList>
    </citation>
    <scope>NUCLEOTIDE SEQUENCE [LARGE SCALE GENOMIC DNA]</scope>
    <source>
        <strain evidence="12 13">VS20</strain>
    </source>
</reference>
<evidence type="ECO:0000313" key="13">
    <source>
        <dbReference type="Proteomes" id="UP000030762"/>
    </source>
</evidence>
<dbReference type="PANTHER" id="PTHR11705">
    <property type="entry name" value="PROTEASE FAMILY M14 CARBOXYPEPTIDASE A,B"/>
    <property type="match status" value="1"/>
</dbReference>
<comment type="cofactor">
    <cofactor evidence="1">
        <name>Zn(2+)</name>
        <dbReference type="ChEBI" id="CHEBI:29105"/>
    </cofactor>
</comment>
<dbReference type="Proteomes" id="UP000030762">
    <property type="component" value="Unassembled WGS sequence"/>
</dbReference>
<dbReference type="OMA" id="MFAFHSQ"/>
<evidence type="ECO:0000313" key="12">
    <source>
        <dbReference type="EMBL" id="EQC39581.1"/>
    </source>
</evidence>
<dbReference type="AlphaFoldDB" id="T0QY32"/>
<dbReference type="SMART" id="SM00631">
    <property type="entry name" value="Zn_pept"/>
    <property type="match status" value="1"/>
</dbReference>
<feature type="domain" description="Peptidase M14" evidence="11">
    <location>
        <begin position="38"/>
        <end position="314"/>
    </location>
</feature>
<dbReference type="InParanoid" id="T0QY32"/>
<name>T0QY32_SAPDV</name>
<dbReference type="GO" id="GO:0005615">
    <property type="term" value="C:extracellular space"/>
    <property type="evidence" value="ECO:0007669"/>
    <property type="project" value="TreeGrafter"/>
</dbReference>
<organism evidence="12 13">
    <name type="scientific">Saprolegnia diclina (strain VS20)</name>
    <dbReference type="NCBI Taxonomy" id="1156394"/>
    <lineage>
        <taxon>Eukaryota</taxon>
        <taxon>Sar</taxon>
        <taxon>Stramenopiles</taxon>
        <taxon>Oomycota</taxon>
        <taxon>Saprolegniomycetes</taxon>
        <taxon>Saprolegniales</taxon>
        <taxon>Saprolegniaceae</taxon>
        <taxon>Saprolegnia</taxon>
    </lineage>
</organism>
<evidence type="ECO:0000256" key="8">
    <source>
        <dbReference type="ARBA" id="ARBA00022833"/>
    </source>
</evidence>
<dbReference type="EMBL" id="JH767138">
    <property type="protein sequence ID" value="EQC39581.1"/>
    <property type="molecule type" value="Genomic_DNA"/>
</dbReference>
<evidence type="ECO:0000256" key="6">
    <source>
        <dbReference type="ARBA" id="ARBA00022729"/>
    </source>
</evidence>
<keyword evidence="13" id="KW-1185">Reference proteome</keyword>
<keyword evidence="5" id="KW-0479">Metal-binding</keyword>
<evidence type="ECO:0000256" key="5">
    <source>
        <dbReference type="ARBA" id="ARBA00022723"/>
    </source>
</evidence>
<evidence type="ECO:0000256" key="9">
    <source>
        <dbReference type="ARBA" id="ARBA00023049"/>
    </source>
</evidence>
<feature type="active site" description="Proton donor/acceptor" evidence="10">
    <location>
        <position position="283"/>
    </location>
</feature>
<dbReference type="Gene3D" id="3.40.630.10">
    <property type="entry name" value="Zn peptidases"/>
    <property type="match status" value="1"/>
</dbReference>
<evidence type="ECO:0000256" key="10">
    <source>
        <dbReference type="PROSITE-ProRule" id="PRU01379"/>
    </source>
</evidence>
<keyword evidence="6" id="KW-0732">Signal</keyword>
<dbReference type="InterPro" id="IPR000834">
    <property type="entry name" value="Peptidase_M14"/>
</dbReference>
<dbReference type="OrthoDB" id="3626597at2759"/>
<dbReference type="VEuPathDB" id="FungiDB:SDRG_03015"/>
<keyword evidence="3" id="KW-0121">Carboxypeptidase</keyword>
<evidence type="ECO:0000256" key="4">
    <source>
        <dbReference type="ARBA" id="ARBA00022670"/>
    </source>
</evidence>
<accession>T0QY32</accession>
<evidence type="ECO:0000256" key="7">
    <source>
        <dbReference type="ARBA" id="ARBA00022801"/>
    </source>
</evidence>
<dbReference type="PROSITE" id="PS52035">
    <property type="entry name" value="PEPTIDASE_M14"/>
    <property type="match status" value="1"/>
</dbReference>
<comment type="similarity">
    <text evidence="2 10">Belongs to the peptidase M14 family.</text>
</comment>
<dbReference type="RefSeq" id="XP_008606853.1">
    <property type="nucleotide sequence ID" value="XM_008608631.1"/>
</dbReference>
<dbReference type="eggNOG" id="KOG2650">
    <property type="taxonomic scope" value="Eukaryota"/>
</dbReference>
<dbReference type="SUPFAM" id="SSF53187">
    <property type="entry name" value="Zn-dependent exopeptidases"/>
    <property type="match status" value="1"/>
</dbReference>
<dbReference type="FunFam" id="3.40.630.10:FF:000084">
    <property type="entry name" value="Carboxypeptidase B2"/>
    <property type="match status" value="1"/>
</dbReference>
<evidence type="ECO:0000256" key="3">
    <source>
        <dbReference type="ARBA" id="ARBA00022645"/>
    </source>
</evidence>
<evidence type="ECO:0000259" key="11">
    <source>
        <dbReference type="PROSITE" id="PS52035"/>
    </source>
</evidence>
<evidence type="ECO:0000256" key="1">
    <source>
        <dbReference type="ARBA" id="ARBA00001947"/>
    </source>
</evidence>
<evidence type="ECO:0000256" key="2">
    <source>
        <dbReference type="ARBA" id="ARBA00005988"/>
    </source>
</evidence>
<dbReference type="STRING" id="1156394.T0QY32"/>
<dbReference type="GO" id="GO:0006508">
    <property type="term" value="P:proteolysis"/>
    <property type="evidence" value="ECO:0007669"/>
    <property type="project" value="UniProtKB-KW"/>
</dbReference>
<dbReference type="PRINTS" id="PR00765">
    <property type="entry name" value="CRBOXYPTASEA"/>
</dbReference>
<dbReference type="GeneID" id="19943742"/>
<sequence length="318" mass="34035">MANALTSADVVANEACHLAHGFGSLATGSLRASGFFECFRPLSHMDAFLSALQLRHPTLLTSFPVGSATSGQAIRAYKVRSGGRPSQAQAASTLYVQATQHAREWIAAATAVYVIAALLDTTGSTGLPFDVVVVPVVNVDGYTATWTTDQRYRRKNRRDVDLNRNWPNPFWSTAASVQRDSDTYPGTHALSEMETSTLAAYLNSTQSQLLAVVDVHSYAGMVLHPYADTRTAPPPVMRALASAVASAMGSNYSSGQRLDDQVLVGTFRDYGWRTLRKPSLTIEIAGTDFVVPASTIRHQGNEVVAGLYALAKGIAAGP</sequence>
<dbReference type="GO" id="GO:0008270">
    <property type="term" value="F:zinc ion binding"/>
    <property type="evidence" value="ECO:0007669"/>
    <property type="project" value="InterPro"/>
</dbReference>